<name>A0AAD4NQE4_9PLEO</name>
<gene>
    <name evidence="2" type="ORF">G6011_11730</name>
</gene>
<proteinExistence type="predicted"/>
<comment type="caution">
    <text evidence="2">The sequence shown here is derived from an EMBL/GenBank/DDBJ whole genome shotgun (WGS) entry which is preliminary data.</text>
</comment>
<feature type="compositionally biased region" description="Basic and acidic residues" evidence="1">
    <location>
        <begin position="472"/>
        <end position="493"/>
    </location>
</feature>
<keyword evidence="3" id="KW-1185">Reference proteome</keyword>
<dbReference type="EMBL" id="JAANER010000003">
    <property type="protein sequence ID" value="KAG9192996.1"/>
    <property type="molecule type" value="Genomic_DNA"/>
</dbReference>
<feature type="compositionally biased region" description="Basic and acidic residues" evidence="1">
    <location>
        <begin position="502"/>
        <end position="534"/>
    </location>
</feature>
<evidence type="ECO:0000256" key="1">
    <source>
        <dbReference type="SAM" id="MobiDB-lite"/>
    </source>
</evidence>
<feature type="region of interest" description="Disordered" evidence="1">
    <location>
        <begin position="401"/>
        <end position="534"/>
    </location>
</feature>
<reference evidence="2" key="1">
    <citation type="submission" date="2021-07" db="EMBL/GenBank/DDBJ databases">
        <title>Genome Resource of American Ginseng Black Spot Pathogen Alternaria panax.</title>
        <authorList>
            <person name="Qiu C."/>
            <person name="Wang W."/>
            <person name="Liu Z."/>
        </authorList>
    </citation>
    <scope>NUCLEOTIDE SEQUENCE</scope>
    <source>
        <strain evidence="2">BNCC115425</strain>
    </source>
</reference>
<dbReference type="Proteomes" id="UP001199106">
    <property type="component" value="Unassembled WGS sequence"/>
</dbReference>
<feature type="region of interest" description="Disordered" evidence="1">
    <location>
        <begin position="287"/>
        <end position="310"/>
    </location>
</feature>
<evidence type="ECO:0000313" key="3">
    <source>
        <dbReference type="Proteomes" id="UP001199106"/>
    </source>
</evidence>
<dbReference type="AlphaFoldDB" id="A0AAD4NQE4"/>
<accession>A0AAD4NQE4</accession>
<evidence type="ECO:0000313" key="2">
    <source>
        <dbReference type="EMBL" id="KAG9192996.1"/>
    </source>
</evidence>
<organism evidence="2 3">
    <name type="scientific">Alternaria panax</name>
    <dbReference type="NCBI Taxonomy" id="48097"/>
    <lineage>
        <taxon>Eukaryota</taxon>
        <taxon>Fungi</taxon>
        <taxon>Dikarya</taxon>
        <taxon>Ascomycota</taxon>
        <taxon>Pezizomycotina</taxon>
        <taxon>Dothideomycetes</taxon>
        <taxon>Pleosporomycetidae</taxon>
        <taxon>Pleosporales</taxon>
        <taxon>Pleosporineae</taxon>
        <taxon>Pleosporaceae</taxon>
        <taxon>Alternaria</taxon>
        <taxon>Alternaria sect. Panax</taxon>
    </lineage>
</organism>
<feature type="compositionally biased region" description="Basic residues" evidence="1">
    <location>
        <begin position="415"/>
        <end position="425"/>
    </location>
</feature>
<sequence length="534" mass="59089">MSATRKFSSTKMPPVTAYGLKKDRLALLDDIINILKDERLKLSSSCISRLEDCLMAKLEPTLIPHDHDDPNRAINMARSARLQKPKVQLGLTRIEKRTTTSKHTAKSHRRPDFIPHVRFGTFGGTRNVHESFMDCEFIRPDGAPDDDEDPAVAAVEKKRLEASDKLSSNVFGHNGGPRNIHESFVAGPNIAFQHKLTEAVRLRARMSKDTKPNKPFHLPITTLQERYLRTPLGMRRHIFLLPQHHPGFRKDAPQCGSICPIDIKEGGCLVFEGKMSVQYQVSGFAPAARSPKEAEQAPSVPASKTSNKVIEQGTRAGYQPEDISASEDVVAASPELTVIKVDHKIVQKTDAGDDTDVALQDTPESTLSQYQEALTQFQGPSTGSQDALNQAQISAVIQTIDPKDLFQPPPPAVPGRKKRTSKAPKKVSAVEINPRRSSRLAEKPKPAMQAPKKAKAAKSPAPQVLKPNAKRGRVDDQENDKEGGEERGGDGIRNKRILSRAVVEKQREARGKETTKRSGGCERDWRTAWERRGV</sequence>
<protein>
    <submittedName>
        <fullName evidence="2">Uncharacterized protein</fullName>
    </submittedName>
</protein>
<feature type="compositionally biased region" description="Low complexity" evidence="1">
    <location>
        <begin position="446"/>
        <end position="462"/>
    </location>
</feature>